<dbReference type="InterPro" id="IPR023797">
    <property type="entry name" value="RNA3'_phos_cyclase_dom"/>
</dbReference>
<dbReference type="PROSITE" id="PS01287">
    <property type="entry name" value="RTC"/>
    <property type="match status" value="1"/>
</dbReference>
<dbReference type="EC" id="6.5.1.4" evidence="2"/>
<dbReference type="InterPro" id="IPR013792">
    <property type="entry name" value="RNA3'P_cycl/enolpyr_Trfase_a/b"/>
</dbReference>
<dbReference type="HAMAP" id="MF_00200">
    <property type="entry name" value="RTC"/>
    <property type="match status" value="1"/>
</dbReference>
<sequence>MVFAGLSPVQAFLSSCNIVKNLKHLNRYLVIKMAEYMDIDGSVLEGGGQILRISISLSAILGIPVRVFNIRVGRSKPGLAAQHLKGLQLVAEMCQGKLKGASIGSTEIQFAPGKIRGGHYIADTHTAGSISLLLQIALPCALLADGPVTLDLKGGTNAEMAPQIDYMVTVLKPLLKKFHADFRLNIRRRGYFPKGGGHVTVEVSPVRSLRGVSIVERGDITAIRGSSFVAGILPVKLAQEMAEGAKEELKQFHHNVDIRCYKEDRTVAPDNCSGILVWAETDRDCVLCADELGKRGRDPRHLGRSAGATLAATLACKAALDTHAQDQVIVYMALAEGKSSVSVGDITLHTKTAMHIVELIAKIKFNVYEESGQNIIECTGLGLINKNLPPD</sequence>
<dbReference type="Proteomes" id="UP001153292">
    <property type="component" value="Chromosome 19"/>
</dbReference>
<evidence type="ECO:0000259" key="8">
    <source>
        <dbReference type="Pfam" id="PF05189"/>
    </source>
</evidence>
<dbReference type="SUPFAM" id="SSF52913">
    <property type="entry name" value="RNA 3'-terminal phosphate cyclase, RPTC, insert domain"/>
    <property type="match status" value="1"/>
</dbReference>
<accession>A0ABN8B0B4</accession>
<evidence type="ECO:0000313" key="9">
    <source>
        <dbReference type="EMBL" id="CAH0401472.1"/>
    </source>
</evidence>
<comment type="catalytic activity">
    <reaction evidence="6">
        <text>a 3'-end 3'-phospho-ribonucleotide-RNA + ATP = a 3'-end 2',3'-cyclophospho-ribonucleotide-RNA + AMP + diphosphate</text>
        <dbReference type="Rhea" id="RHEA:23976"/>
        <dbReference type="Rhea" id="RHEA-COMP:10463"/>
        <dbReference type="Rhea" id="RHEA-COMP:10464"/>
        <dbReference type="ChEBI" id="CHEBI:30616"/>
        <dbReference type="ChEBI" id="CHEBI:33019"/>
        <dbReference type="ChEBI" id="CHEBI:83062"/>
        <dbReference type="ChEBI" id="CHEBI:83064"/>
        <dbReference type="ChEBI" id="CHEBI:456215"/>
        <dbReference type="EC" id="6.5.1.4"/>
    </reaction>
</comment>
<dbReference type="InterPro" id="IPR017770">
    <property type="entry name" value="RNA3'_term_phos_cyc_type_1"/>
</dbReference>
<gene>
    <name evidence="9" type="ORF">CHILSU_LOCUS4698</name>
</gene>
<dbReference type="Pfam" id="PF01137">
    <property type="entry name" value="RTC"/>
    <property type="match status" value="1"/>
</dbReference>
<feature type="domain" description="RNA 3'-terminal phosphate cyclase" evidence="7">
    <location>
        <begin position="44"/>
        <end position="367"/>
    </location>
</feature>
<dbReference type="InterPro" id="IPR000228">
    <property type="entry name" value="RNA3'_term_phos_cyc"/>
</dbReference>
<name>A0ABN8B0B4_CHISP</name>
<dbReference type="Gene3D" id="3.30.360.20">
    <property type="entry name" value="RNA 3'-terminal phosphate cyclase, insert domain"/>
    <property type="match status" value="1"/>
</dbReference>
<comment type="similarity">
    <text evidence="1">Belongs to the RNA 3'-terminal cyclase family. Type 1 subfamily.</text>
</comment>
<evidence type="ECO:0000256" key="1">
    <source>
        <dbReference type="ARBA" id="ARBA00009206"/>
    </source>
</evidence>
<evidence type="ECO:0000259" key="7">
    <source>
        <dbReference type="Pfam" id="PF01137"/>
    </source>
</evidence>
<organism evidence="9 10">
    <name type="scientific">Chilo suppressalis</name>
    <name type="common">Asiatic rice borer moth</name>
    <dbReference type="NCBI Taxonomy" id="168631"/>
    <lineage>
        <taxon>Eukaryota</taxon>
        <taxon>Metazoa</taxon>
        <taxon>Ecdysozoa</taxon>
        <taxon>Arthropoda</taxon>
        <taxon>Hexapoda</taxon>
        <taxon>Insecta</taxon>
        <taxon>Pterygota</taxon>
        <taxon>Neoptera</taxon>
        <taxon>Endopterygota</taxon>
        <taxon>Lepidoptera</taxon>
        <taxon>Glossata</taxon>
        <taxon>Ditrysia</taxon>
        <taxon>Pyraloidea</taxon>
        <taxon>Crambidae</taxon>
        <taxon>Crambinae</taxon>
        <taxon>Chilo</taxon>
    </lineage>
</organism>
<evidence type="ECO:0000256" key="3">
    <source>
        <dbReference type="ARBA" id="ARBA00021428"/>
    </source>
</evidence>
<dbReference type="Gene3D" id="3.65.10.20">
    <property type="entry name" value="RNA 3'-terminal phosphate cyclase domain"/>
    <property type="match status" value="1"/>
</dbReference>
<evidence type="ECO:0000256" key="6">
    <source>
        <dbReference type="ARBA" id="ARBA00024481"/>
    </source>
</evidence>
<dbReference type="InterPro" id="IPR036553">
    <property type="entry name" value="RPTC_insert"/>
</dbReference>
<dbReference type="NCBIfam" id="TIGR03399">
    <property type="entry name" value="RNA_3prim_cycl"/>
    <property type="match status" value="1"/>
</dbReference>
<dbReference type="PANTHER" id="PTHR11096">
    <property type="entry name" value="RNA 3' TERMINAL PHOSPHATE CYCLASE"/>
    <property type="match status" value="1"/>
</dbReference>
<keyword evidence="5" id="KW-0547">Nucleotide-binding</keyword>
<keyword evidence="4" id="KW-0436">Ligase</keyword>
<dbReference type="PANTHER" id="PTHR11096:SF0">
    <property type="entry name" value="RNA 3'-TERMINAL PHOSPHATE CYCLASE"/>
    <property type="match status" value="1"/>
</dbReference>
<dbReference type="SUPFAM" id="SSF55205">
    <property type="entry name" value="EPT/RTPC-like"/>
    <property type="match status" value="1"/>
</dbReference>
<evidence type="ECO:0000256" key="4">
    <source>
        <dbReference type="ARBA" id="ARBA00022598"/>
    </source>
</evidence>
<dbReference type="InterPro" id="IPR037136">
    <property type="entry name" value="RNA3'_phos_cyclase_dom_sf"/>
</dbReference>
<keyword evidence="10" id="KW-1185">Reference proteome</keyword>
<dbReference type="PIRSF" id="PIRSF005378">
    <property type="entry name" value="RNA3'_term_phos_cycl_euk"/>
    <property type="match status" value="1"/>
</dbReference>
<reference evidence="9" key="1">
    <citation type="submission" date="2021-12" db="EMBL/GenBank/DDBJ databases">
        <authorList>
            <person name="King R."/>
        </authorList>
    </citation>
    <scope>NUCLEOTIDE SEQUENCE</scope>
</reference>
<dbReference type="InterPro" id="IPR020719">
    <property type="entry name" value="RNA3'_term_phos_cycl-like_CS"/>
</dbReference>
<evidence type="ECO:0000256" key="5">
    <source>
        <dbReference type="ARBA" id="ARBA00022741"/>
    </source>
</evidence>
<dbReference type="InterPro" id="IPR013791">
    <property type="entry name" value="RNA3'-term_phos_cycl_insert"/>
</dbReference>
<protein>
    <recommendedName>
        <fullName evidence="3">RNA 3'-terminal phosphate cyclase</fullName>
        <ecNumber evidence="2">6.5.1.4</ecNumber>
    </recommendedName>
</protein>
<feature type="domain" description="RNA 3'-terminal phosphate cyclase insert" evidence="8">
    <location>
        <begin position="215"/>
        <end position="313"/>
    </location>
</feature>
<dbReference type="EMBL" id="OU963912">
    <property type="protein sequence ID" value="CAH0401472.1"/>
    <property type="molecule type" value="Genomic_DNA"/>
</dbReference>
<evidence type="ECO:0000256" key="2">
    <source>
        <dbReference type="ARBA" id="ARBA00012725"/>
    </source>
</evidence>
<dbReference type="Pfam" id="PF05189">
    <property type="entry name" value="RTC_insert"/>
    <property type="match status" value="1"/>
</dbReference>
<evidence type="ECO:0000313" key="10">
    <source>
        <dbReference type="Proteomes" id="UP001153292"/>
    </source>
</evidence>
<proteinExistence type="inferred from homology"/>